<dbReference type="Proteomes" id="UP000435802">
    <property type="component" value="Unassembled WGS sequence"/>
</dbReference>
<dbReference type="OrthoDB" id="8420902at2"/>
<gene>
    <name evidence="1" type="ORF">GR138_28875</name>
</gene>
<dbReference type="GO" id="GO:0003677">
    <property type="term" value="F:DNA binding"/>
    <property type="evidence" value="ECO:0007669"/>
    <property type="project" value="InterPro"/>
</dbReference>
<reference evidence="1 2" key="1">
    <citation type="submission" date="2019-12" db="EMBL/GenBank/DDBJ databases">
        <title>Shinella kummerowiae sp. nov., a symbiotic bacterium isolated from root nodules of the herbal legume Kummerowia stipulacea.</title>
        <authorList>
            <person name="Gao J."/>
        </authorList>
    </citation>
    <scope>NUCLEOTIDE SEQUENCE [LARGE SCALE GENOMIC DNA]</scope>
    <source>
        <strain evidence="1 2">CCBAU 25048</strain>
    </source>
</reference>
<dbReference type="EMBL" id="WUMK01000017">
    <property type="protein sequence ID" value="MXN49216.1"/>
    <property type="molecule type" value="Genomic_DNA"/>
</dbReference>
<keyword evidence="2" id="KW-1185">Reference proteome</keyword>
<proteinExistence type="predicted"/>
<evidence type="ECO:0000313" key="2">
    <source>
        <dbReference type="Proteomes" id="UP000435802"/>
    </source>
</evidence>
<name>A0A6N8SPU4_9HYPH</name>
<dbReference type="AlphaFoldDB" id="A0A6N8SPU4"/>
<evidence type="ECO:0008006" key="3">
    <source>
        <dbReference type="Google" id="ProtNLM"/>
    </source>
</evidence>
<sequence length="60" mass="6385">MTINVSNPIAELRKSTGYSVEQLSLVSGLTELEITKLETGALVDPAKLARLMSAAGIRRA</sequence>
<accession>A0A6N8SPU4</accession>
<protein>
    <recommendedName>
        <fullName evidence="3">Helix-turn-helix domain-containing protein</fullName>
    </recommendedName>
</protein>
<dbReference type="SUPFAM" id="SSF47413">
    <property type="entry name" value="lambda repressor-like DNA-binding domains"/>
    <property type="match status" value="1"/>
</dbReference>
<organism evidence="1 2">
    <name type="scientific">Shinella kummerowiae</name>
    <dbReference type="NCBI Taxonomy" id="417745"/>
    <lineage>
        <taxon>Bacteria</taxon>
        <taxon>Pseudomonadati</taxon>
        <taxon>Pseudomonadota</taxon>
        <taxon>Alphaproteobacteria</taxon>
        <taxon>Hyphomicrobiales</taxon>
        <taxon>Rhizobiaceae</taxon>
        <taxon>Shinella</taxon>
    </lineage>
</organism>
<comment type="caution">
    <text evidence="1">The sequence shown here is derived from an EMBL/GenBank/DDBJ whole genome shotgun (WGS) entry which is preliminary data.</text>
</comment>
<dbReference type="InterPro" id="IPR010982">
    <property type="entry name" value="Lambda_DNA-bd_dom_sf"/>
</dbReference>
<dbReference type="RefSeq" id="WP_160862698.1">
    <property type="nucleotide sequence ID" value="NZ_JAODWE010000022.1"/>
</dbReference>
<evidence type="ECO:0000313" key="1">
    <source>
        <dbReference type="EMBL" id="MXN49216.1"/>
    </source>
</evidence>